<evidence type="ECO:0000313" key="2">
    <source>
        <dbReference type="EMBL" id="PSU26896.1"/>
    </source>
</evidence>
<evidence type="ECO:0000313" key="5">
    <source>
        <dbReference type="Proteomes" id="UP000241618"/>
    </source>
</evidence>
<gene>
    <name evidence="3" type="ORF">C9J18_03250</name>
    <name evidence="2" type="ORF">CTM96_04840</name>
</gene>
<protein>
    <submittedName>
        <fullName evidence="3">Uncharacterized protein</fullName>
    </submittedName>
</protein>
<accession>A0A2T3JVS7</accession>
<organism evidence="3 5">
    <name type="scientific">Photobacterium phosphoreum</name>
    <dbReference type="NCBI Taxonomy" id="659"/>
    <lineage>
        <taxon>Bacteria</taxon>
        <taxon>Pseudomonadati</taxon>
        <taxon>Pseudomonadota</taxon>
        <taxon>Gammaproteobacteria</taxon>
        <taxon>Vibrionales</taxon>
        <taxon>Vibrionaceae</taxon>
        <taxon>Photobacterium</taxon>
    </lineage>
</organism>
<reference evidence="4 5" key="1">
    <citation type="submission" date="2018-03" db="EMBL/GenBank/DDBJ databases">
        <title>Whole genome sequencing of Histamine producing bacteria.</title>
        <authorList>
            <person name="Butler K."/>
        </authorList>
    </citation>
    <scope>NUCLEOTIDE SEQUENCE [LARGE SCALE GENOMIC DNA]</scope>
    <source>
        <strain evidence="3 5">FS-6.1</strain>
        <strain evidence="2 4">FS-6.2</strain>
    </source>
</reference>
<evidence type="ECO:0000313" key="3">
    <source>
        <dbReference type="EMBL" id="PSU53445.1"/>
    </source>
</evidence>
<dbReference type="Proteomes" id="UP000241405">
    <property type="component" value="Unassembled WGS sequence"/>
</dbReference>
<dbReference type="EMBL" id="PYMO01000002">
    <property type="protein sequence ID" value="PSU26896.1"/>
    <property type="molecule type" value="Genomic_DNA"/>
</dbReference>
<name>A0A2T3JVS7_PHOPO</name>
<keyword evidence="1" id="KW-0732">Signal</keyword>
<dbReference type="EMBL" id="PYMP01000002">
    <property type="protein sequence ID" value="PSU53445.1"/>
    <property type="molecule type" value="Genomic_DNA"/>
</dbReference>
<comment type="caution">
    <text evidence="3">The sequence shown here is derived from an EMBL/GenBank/DDBJ whole genome shotgun (WGS) entry which is preliminary data.</text>
</comment>
<keyword evidence="4" id="KW-1185">Reference proteome</keyword>
<sequence length="101" mass="11432">MRHKNLRFIPLVVLFATSTAVHADGVVKQLHKVNKQLSHVENTLSGTQNKYNNTTRTMKELKNGTYAEKSVERAVKKKQEKVVNNLIDSSNNVIRKATKSD</sequence>
<dbReference type="RefSeq" id="WP_107188879.1">
    <property type="nucleotide sequence ID" value="NZ_PYMN01000001.1"/>
</dbReference>
<proteinExistence type="predicted"/>
<evidence type="ECO:0000256" key="1">
    <source>
        <dbReference type="SAM" id="SignalP"/>
    </source>
</evidence>
<feature type="chain" id="PRO_5015728278" evidence="1">
    <location>
        <begin position="24"/>
        <end position="101"/>
    </location>
</feature>
<feature type="signal peptide" evidence="1">
    <location>
        <begin position="1"/>
        <end position="23"/>
    </location>
</feature>
<dbReference type="AlphaFoldDB" id="A0A2T3JVS7"/>
<evidence type="ECO:0000313" key="4">
    <source>
        <dbReference type="Proteomes" id="UP000241405"/>
    </source>
</evidence>
<dbReference type="Proteomes" id="UP000241618">
    <property type="component" value="Unassembled WGS sequence"/>
</dbReference>